<gene>
    <name evidence="7" type="ORF">AQJ46_41205</name>
</gene>
<name>A0A117QX13_9ACTN</name>
<dbReference type="InterPro" id="IPR006059">
    <property type="entry name" value="SBP"/>
</dbReference>
<keyword evidence="2 6" id="KW-0732">Signal</keyword>
<dbReference type="EMBL" id="LMWU01000054">
    <property type="protein sequence ID" value="KUN59023.1"/>
    <property type="molecule type" value="Genomic_DNA"/>
</dbReference>
<feature type="chain" id="PRO_5038397036" evidence="6">
    <location>
        <begin position="28"/>
        <end position="448"/>
    </location>
</feature>
<evidence type="ECO:0000256" key="2">
    <source>
        <dbReference type="ARBA" id="ARBA00022729"/>
    </source>
</evidence>
<dbReference type="PANTHER" id="PTHR43649">
    <property type="entry name" value="ARABINOSE-BINDING PROTEIN-RELATED"/>
    <property type="match status" value="1"/>
</dbReference>
<protein>
    <submittedName>
        <fullName evidence="7">ABC transporter substrate-binding protein</fullName>
    </submittedName>
</protein>
<dbReference type="SUPFAM" id="SSF53850">
    <property type="entry name" value="Periplasmic binding protein-like II"/>
    <property type="match status" value="1"/>
</dbReference>
<evidence type="ECO:0000256" key="5">
    <source>
        <dbReference type="ARBA" id="ARBA00023288"/>
    </source>
</evidence>
<accession>A0A117QX13</accession>
<keyword evidence="4" id="KW-0564">Palmitate</keyword>
<dbReference type="AlphaFoldDB" id="A0A117QX13"/>
<evidence type="ECO:0000256" key="3">
    <source>
        <dbReference type="ARBA" id="ARBA00023136"/>
    </source>
</evidence>
<dbReference type="RefSeq" id="WP_059210462.1">
    <property type="nucleotide sequence ID" value="NZ_KQ948673.1"/>
</dbReference>
<proteinExistence type="predicted"/>
<evidence type="ECO:0000313" key="7">
    <source>
        <dbReference type="EMBL" id="KUN59023.1"/>
    </source>
</evidence>
<comment type="caution">
    <text evidence="7">The sequence shown here is derived from an EMBL/GenBank/DDBJ whole genome shotgun (WGS) entry which is preliminary data.</text>
</comment>
<evidence type="ECO:0000256" key="1">
    <source>
        <dbReference type="ARBA" id="ARBA00022475"/>
    </source>
</evidence>
<dbReference type="Gene3D" id="3.40.190.10">
    <property type="entry name" value="Periplasmic binding protein-like II"/>
    <property type="match status" value="3"/>
</dbReference>
<feature type="signal peptide" evidence="6">
    <location>
        <begin position="1"/>
        <end position="27"/>
    </location>
</feature>
<dbReference type="STRING" id="58343.AQJ46_41205"/>
<organism evidence="7 8">
    <name type="scientific">Streptomyces canus</name>
    <dbReference type="NCBI Taxonomy" id="58343"/>
    <lineage>
        <taxon>Bacteria</taxon>
        <taxon>Bacillati</taxon>
        <taxon>Actinomycetota</taxon>
        <taxon>Actinomycetes</taxon>
        <taxon>Kitasatosporales</taxon>
        <taxon>Streptomycetaceae</taxon>
        <taxon>Streptomyces</taxon>
        <taxon>Streptomyces aurantiacus group</taxon>
    </lineage>
</organism>
<evidence type="ECO:0000313" key="8">
    <source>
        <dbReference type="Proteomes" id="UP000053669"/>
    </source>
</evidence>
<keyword evidence="3" id="KW-0472">Membrane</keyword>
<dbReference type="PROSITE" id="PS51257">
    <property type="entry name" value="PROKAR_LIPOPROTEIN"/>
    <property type="match status" value="1"/>
</dbReference>
<evidence type="ECO:0000256" key="4">
    <source>
        <dbReference type="ARBA" id="ARBA00023139"/>
    </source>
</evidence>
<sequence length="448" mass="48652">MSRTTPRRRSRGALAVTLAAASLLISACGGSTGSKDPAVQKPVKPGQKVDLRFWSWVPGVDKAVDKWNATHPDIHVKLEKIPAGSSGGYAKMRAALKSGNAPDLAQVEYQEIPSFLLENGLVNLSQYGADKDRSKFVDWQWQQGVFDKAVYAIPQASGPMGLFYRSDLYKKWGIKPPATWEEFAQAAQKIHDADPKAYISTFPAGNSAWFTALAWQAGAKWFGVNGDTWTVNINSPQTLKVAAFWDDLRSKKVIKTEPDFANGWYKDLQSGAITSWVSAQWGDAIISGNAPQTAGKWAVAPMPQWTRGSNVSANWGGSSTAVLKGAGHIPEALKFAEWLNTDPTSVDLLLQGGYGWPAAADGYKGSSLDKPSSFFGGQKYNEVFAEADKSIDNSWKWIPTIDATYQHLNDGFQAALAGKGTFVSAVQQAQKQTVEDLKRKGLKVSTGQ</sequence>
<dbReference type="Proteomes" id="UP000053669">
    <property type="component" value="Unassembled WGS sequence"/>
</dbReference>
<evidence type="ECO:0000256" key="6">
    <source>
        <dbReference type="SAM" id="SignalP"/>
    </source>
</evidence>
<keyword evidence="1" id="KW-1003">Cell membrane</keyword>
<dbReference type="Pfam" id="PF01547">
    <property type="entry name" value="SBP_bac_1"/>
    <property type="match status" value="1"/>
</dbReference>
<dbReference type="InterPro" id="IPR050490">
    <property type="entry name" value="Bact_solute-bd_prot1"/>
</dbReference>
<keyword evidence="5" id="KW-0449">Lipoprotein</keyword>
<dbReference type="PANTHER" id="PTHR43649:SF33">
    <property type="entry name" value="POLYGALACTURONAN_RHAMNOGALACTURONAN-BINDING PROTEIN YTCQ"/>
    <property type="match status" value="1"/>
</dbReference>
<reference evidence="7 8" key="1">
    <citation type="submission" date="2015-10" db="EMBL/GenBank/DDBJ databases">
        <title>Draft genome sequence of Streptomyces canus DSM 40017, type strain for the species Streptomyces canus.</title>
        <authorList>
            <person name="Ruckert C."/>
            <person name="Winkler A."/>
            <person name="Kalinowski J."/>
            <person name="Kampfer P."/>
            <person name="Glaeser S."/>
        </authorList>
    </citation>
    <scope>NUCLEOTIDE SEQUENCE [LARGE SCALE GENOMIC DNA]</scope>
    <source>
        <strain evidence="7 8">DSM 40017</strain>
    </source>
</reference>